<evidence type="ECO:0000313" key="1">
    <source>
        <dbReference type="EMBL" id="PIO75346.1"/>
    </source>
</evidence>
<name>A0A2G9UYZ1_TELCI</name>
<evidence type="ECO:0000313" key="2">
    <source>
        <dbReference type="Proteomes" id="UP000230423"/>
    </source>
</evidence>
<reference evidence="1 2" key="1">
    <citation type="submission" date="2015-09" db="EMBL/GenBank/DDBJ databases">
        <title>Draft genome of the parasitic nematode Teladorsagia circumcincta isolate WARC Sus (inbred).</title>
        <authorList>
            <person name="Mitreva M."/>
        </authorList>
    </citation>
    <scope>NUCLEOTIDE SEQUENCE [LARGE SCALE GENOMIC DNA]</scope>
    <source>
        <strain evidence="1 2">S</strain>
    </source>
</reference>
<dbReference type="EMBL" id="KZ345151">
    <property type="protein sequence ID" value="PIO75346.1"/>
    <property type="molecule type" value="Genomic_DNA"/>
</dbReference>
<proteinExistence type="predicted"/>
<gene>
    <name evidence="1" type="ORF">TELCIR_02610</name>
</gene>
<keyword evidence="2" id="KW-1185">Reference proteome</keyword>
<organism evidence="1 2">
    <name type="scientific">Teladorsagia circumcincta</name>
    <name type="common">Brown stomach worm</name>
    <name type="synonym">Ostertagia circumcincta</name>
    <dbReference type="NCBI Taxonomy" id="45464"/>
    <lineage>
        <taxon>Eukaryota</taxon>
        <taxon>Metazoa</taxon>
        <taxon>Ecdysozoa</taxon>
        <taxon>Nematoda</taxon>
        <taxon>Chromadorea</taxon>
        <taxon>Rhabditida</taxon>
        <taxon>Rhabditina</taxon>
        <taxon>Rhabditomorpha</taxon>
        <taxon>Strongyloidea</taxon>
        <taxon>Trichostrongylidae</taxon>
        <taxon>Teladorsagia</taxon>
    </lineage>
</organism>
<protein>
    <submittedName>
        <fullName evidence="1">Uncharacterized protein</fullName>
    </submittedName>
</protein>
<accession>A0A2G9UYZ1</accession>
<sequence length="137" mass="16267">MDTFSKKQLRSGVWRLQRKSWIWETRRTLDWAKQCGNAAEERLVNFCDLFYMYHGSSHFKKTPAKRWTYMSPNGQHYHELDHVLCNRKAITDVEVVPLFDTENDHNLLHAKLDFDRSLVRLSQIQSTQPQATTLDEL</sequence>
<dbReference type="AlphaFoldDB" id="A0A2G9UYZ1"/>
<dbReference type="OrthoDB" id="5842234at2759"/>
<dbReference type="Proteomes" id="UP000230423">
    <property type="component" value="Unassembled WGS sequence"/>
</dbReference>
<dbReference type="Gene3D" id="3.60.10.10">
    <property type="entry name" value="Endonuclease/exonuclease/phosphatase"/>
    <property type="match status" value="1"/>
</dbReference>
<dbReference type="InterPro" id="IPR036691">
    <property type="entry name" value="Endo/exonu/phosph_ase_sf"/>
</dbReference>